<evidence type="ECO:0000313" key="2">
    <source>
        <dbReference type="EMBL" id="KKR85150.1"/>
    </source>
</evidence>
<evidence type="ECO:0000256" key="1">
    <source>
        <dbReference type="SAM" id="Phobius"/>
    </source>
</evidence>
<keyword evidence="1" id="KW-0472">Membrane</keyword>
<keyword evidence="1" id="KW-0812">Transmembrane</keyword>
<gene>
    <name evidence="2" type="ORF">UU32_C0037G0009</name>
</gene>
<comment type="caution">
    <text evidence="2">The sequence shown here is derived from an EMBL/GenBank/DDBJ whole genome shotgun (WGS) entry which is preliminary data.</text>
</comment>
<name>A0A0G0WL43_9BACT</name>
<keyword evidence="1" id="KW-1133">Transmembrane helix</keyword>
<evidence type="ECO:0008006" key="4">
    <source>
        <dbReference type="Google" id="ProtNLM"/>
    </source>
</evidence>
<protein>
    <recommendedName>
        <fullName evidence="4">Fimbrial assembly family protein</fullName>
    </recommendedName>
</protein>
<reference evidence="2 3" key="1">
    <citation type="journal article" date="2015" name="Nature">
        <title>rRNA introns, odd ribosomes, and small enigmatic genomes across a large radiation of phyla.</title>
        <authorList>
            <person name="Brown C.T."/>
            <person name="Hug L.A."/>
            <person name="Thomas B.C."/>
            <person name="Sharon I."/>
            <person name="Castelle C.J."/>
            <person name="Singh A."/>
            <person name="Wilkins M.J."/>
            <person name="Williams K.H."/>
            <person name="Banfield J.F."/>
        </authorList>
    </citation>
    <scope>NUCLEOTIDE SEQUENCE [LARGE SCALE GENOMIC DNA]</scope>
</reference>
<evidence type="ECO:0000313" key="3">
    <source>
        <dbReference type="Proteomes" id="UP000033858"/>
    </source>
</evidence>
<dbReference type="EMBL" id="LCAE01000037">
    <property type="protein sequence ID" value="KKR85150.1"/>
    <property type="molecule type" value="Genomic_DNA"/>
</dbReference>
<proteinExistence type="predicted"/>
<accession>A0A0G0WL43</accession>
<sequence length="175" mass="18864">MINLLPPELKTGGIFGKAIKAVRSLTLILLSLFLVFGFGVAGFFILSSIELRNLTANGTSLKEQIKVLEVTEQKMVLLKDRIGKIRTAMNSPSVISGFEGVNLILSSLSSDSSVSELAVDSTKIDLSLAFRSPGDLSGFLTNLKNSTFFKSIVLTSFGFNPQTGYLVAVRLMPKS</sequence>
<organism evidence="2 3">
    <name type="scientific">Candidatus Woesebacteria bacterium GW2011_GWB1_41_10</name>
    <dbReference type="NCBI Taxonomy" id="1618577"/>
    <lineage>
        <taxon>Bacteria</taxon>
        <taxon>Candidatus Woeseibacteriota</taxon>
    </lineage>
</organism>
<feature type="transmembrane region" description="Helical" evidence="1">
    <location>
        <begin position="25"/>
        <end position="46"/>
    </location>
</feature>
<dbReference type="Proteomes" id="UP000033858">
    <property type="component" value="Unassembled WGS sequence"/>
</dbReference>
<dbReference type="AlphaFoldDB" id="A0A0G0WL43"/>